<keyword evidence="2" id="KW-0812">Transmembrane</keyword>
<dbReference type="PANTHER" id="PTHR34775">
    <property type="entry name" value="TRANSMEMBRANE PROTEIN"/>
    <property type="match status" value="1"/>
</dbReference>
<protein>
    <submittedName>
        <fullName evidence="3">Uncharacterized protein</fullName>
    </submittedName>
</protein>
<evidence type="ECO:0000256" key="1">
    <source>
        <dbReference type="SAM" id="MobiDB-lite"/>
    </source>
</evidence>
<keyword evidence="4" id="KW-1185">Reference proteome</keyword>
<dbReference type="Gramene" id="OGLUM03G29320.1">
    <property type="protein sequence ID" value="OGLUM03G29320.1"/>
    <property type="gene ID" value="OGLUM03G29320"/>
</dbReference>
<dbReference type="Proteomes" id="UP000026961">
    <property type="component" value="Chromosome 3"/>
</dbReference>
<dbReference type="HOGENOM" id="CLU_371502_0_0_1"/>
<feature type="region of interest" description="Disordered" evidence="1">
    <location>
        <begin position="297"/>
        <end position="337"/>
    </location>
</feature>
<feature type="compositionally biased region" description="Basic and acidic residues" evidence="1">
    <location>
        <begin position="167"/>
        <end position="176"/>
    </location>
</feature>
<keyword evidence="2" id="KW-1133">Transmembrane helix</keyword>
<feature type="compositionally biased region" description="Acidic residues" evidence="1">
    <location>
        <begin position="514"/>
        <end position="523"/>
    </location>
</feature>
<feature type="region of interest" description="Disordered" evidence="1">
    <location>
        <begin position="1"/>
        <end position="32"/>
    </location>
</feature>
<reference evidence="3" key="2">
    <citation type="submission" date="2018-05" db="EMBL/GenBank/DDBJ databases">
        <title>OgluRS3 (Oryza glumaepatula Reference Sequence Version 3).</title>
        <authorList>
            <person name="Zhang J."/>
            <person name="Kudrna D."/>
            <person name="Lee S."/>
            <person name="Talag J."/>
            <person name="Welchert J."/>
            <person name="Wing R.A."/>
        </authorList>
    </citation>
    <scope>NUCLEOTIDE SEQUENCE [LARGE SCALE GENOMIC DNA]</scope>
</reference>
<dbReference type="EnsemblPlants" id="OGLUM03G29320.1">
    <property type="protein sequence ID" value="OGLUM03G29320.1"/>
    <property type="gene ID" value="OGLUM03G29320"/>
</dbReference>
<feature type="compositionally biased region" description="Basic and acidic residues" evidence="1">
    <location>
        <begin position="575"/>
        <end position="591"/>
    </location>
</feature>
<feature type="region of interest" description="Disordered" evidence="1">
    <location>
        <begin position="514"/>
        <end position="591"/>
    </location>
</feature>
<evidence type="ECO:0000313" key="4">
    <source>
        <dbReference type="Proteomes" id="UP000026961"/>
    </source>
</evidence>
<feature type="transmembrane region" description="Helical" evidence="2">
    <location>
        <begin position="343"/>
        <end position="361"/>
    </location>
</feature>
<dbReference type="AlphaFoldDB" id="A0A0D9ZBF2"/>
<feature type="compositionally biased region" description="Low complexity" evidence="1">
    <location>
        <begin position="145"/>
        <end position="161"/>
    </location>
</feature>
<name>A0A0D9ZBF2_9ORYZ</name>
<feature type="compositionally biased region" description="Low complexity" evidence="1">
    <location>
        <begin position="691"/>
        <end position="702"/>
    </location>
</feature>
<evidence type="ECO:0000313" key="3">
    <source>
        <dbReference type="EnsemblPlants" id="OGLUM03G29320.1"/>
    </source>
</evidence>
<accession>A0A0D9ZBF2</accession>
<feature type="compositionally biased region" description="Low complexity" evidence="1">
    <location>
        <begin position="189"/>
        <end position="202"/>
    </location>
</feature>
<organism evidence="3">
    <name type="scientific">Oryza glumipatula</name>
    <dbReference type="NCBI Taxonomy" id="40148"/>
    <lineage>
        <taxon>Eukaryota</taxon>
        <taxon>Viridiplantae</taxon>
        <taxon>Streptophyta</taxon>
        <taxon>Embryophyta</taxon>
        <taxon>Tracheophyta</taxon>
        <taxon>Spermatophyta</taxon>
        <taxon>Magnoliopsida</taxon>
        <taxon>Liliopsida</taxon>
        <taxon>Poales</taxon>
        <taxon>Poaceae</taxon>
        <taxon>BOP clade</taxon>
        <taxon>Oryzoideae</taxon>
        <taxon>Oryzeae</taxon>
        <taxon>Oryzinae</taxon>
        <taxon>Oryza</taxon>
    </lineage>
</organism>
<evidence type="ECO:0000256" key="2">
    <source>
        <dbReference type="SAM" id="Phobius"/>
    </source>
</evidence>
<sequence length="749" mass="78946">MAAATARSPSPGPGARPGCAVRRSADSSPAASPCDLAALRSSAVCRNASPRASWCAEKENSGQRDAAARAAAAPKPARPAAGAAKNFMAPTISAASKASPRKKVLGERNEQQQQQQLYPVASSPVKPVASEAGAPRRLRLSFDGAPNTAPPAASTPVTAAAGSRHSFGGEEERRVENPPCKNHHHATAFDDAAPAEADQGAAPYDPRTNYLSPRPRFLHYKPNPRIDLYRQGSSGGVRRLEDGFASESSEETVTTTTTASEEEVDLVDEEEQAHLSSELGDGAAVPAADACALPLEPAPGSPRARVLTPEAATRSPCARVQTPEPEPTASSERARRPKKRSSLRFLVAPLALVVFMAAALICVPPPPVDSPVMPRTALSKVSDFLSVQELHPVELAAWLKQWSSSSLNLVTSYWESLVWAQEQEFFGPHFAANLSAAAASADEGVDLYGNFVETRPVLMEDIGVGSFVQDSKIQEAVSASDSELISEISDVEQEAIPDEGDVIDDGVLAEELNVEMPEEDAEMSQEVSGSNGEEMASFSHDLEPSQPAGEAEPQENIETSTSSLEQDVQTDDSEGDHADGEERPEADHGMKSELGMWPSYLDKISKPAAAGAALAAVIVPAALAFLLMRKKQAQAGANAAAEAPAEQAEPVVEKTLSGSGSSEGHLRVKGSQLQTPPVADETERFGGGSGASMYSSSLSSGYGRRKSSAKEDESLSLDPVSRRDSAAQPTSSYGSFTTYEKIPAKKVYN</sequence>
<feature type="compositionally biased region" description="Low complexity" evidence="1">
    <location>
        <begin position="245"/>
        <end position="259"/>
    </location>
</feature>
<keyword evidence="2" id="KW-0472">Membrane</keyword>
<feature type="region of interest" description="Disordered" evidence="1">
    <location>
        <begin position="49"/>
        <end position="262"/>
    </location>
</feature>
<feature type="compositionally biased region" description="Polar residues" evidence="1">
    <location>
        <begin position="727"/>
        <end position="738"/>
    </location>
</feature>
<reference evidence="3" key="1">
    <citation type="submission" date="2015-04" db="UniProtKB">
        <authorList>
            <consortium name="EnsemblPlants"/>
        </authorList>
    </citation>
    <scope>IDENTIFICATION</scope>
</reference>
<feature type="compositionally biased region" description="Polar residues" evidence="1">
    <location>
        <begin position="556"/>
        <end position="567"/>
    </location>
</feature>
<proteinExistence type="predicted"/>
<feature type="transmembrane region" description="Helical" evidence="2">
    <location>
        <begin position="608"/>
        <end position="628"/>
    </location>
</feature>
<feature type="compositionally biased region" description="Low complexity" evidence="1">
    <location>
        <begin position="68"/>
        <end position="85"/>
    </location>
</feature>
<feature type="region of interest" description="Disordered" evidence="1">
    <location>
        <begin position="641"/>
        <end position="749"/>
    </location>
</feature>
<dbReference type="eggNOG" id="ENOG502QTA3">
    <property type="taxonomic scope" value="Eukaryota"/>
</dbReference>
<dbReference type="PANTHER" id="PTHR34775:SF4">
    <property type="entry name" value="TRANSMEMBRANE PROTEIN"/>
    <property type="match status" value="1"/>
</dbReference>